<feature type="region of interest" description="Disordered" evidence="1">
    <location>
        <begin position="1"/>
        <end position="22"/>
    </location>
</feature>
<accession>A0A0S3JPZ4</accession>
<dbReference type="RefSeq" id="WP_064776525.1">
    <property type="nucleotide sequence ID" value="NZ_CP013471.1"/>
</dbReference>
<protein>
    <submittedName>
        <fullName evidence="2">Uncharacterized protein</fullName>
    </submittedName>
</protein>
<dbReference type="EMBL" id="CP013471">
    <property type="protein sequence ID" value="ALR88462.1"/>
    <property type="molecule type" value="Genomic_DNA"/>
</dbReference>
<reference evidence="2" key="1">
    <citation type="submission" date="2015-11" db="EMBL/GenBank/DDBJ databases">
        <title>Plasmid sequences of Acetobacter pasteurianus Ab3.</title>
        <authorList>
            <person name="Xia K."/>
            <person name="Li Y."/>
        </authorList>
    </citation>
    <scope>NUCLEOTIDE SEQUENCE</scope>
    <source>
        <strain evidence="2">Ab3</strain>
        <plasmid evidence="2">ApAb3p3</plasmid>
    </source>
</reference>
<evidence type="ECO:0000313" key="2">
    <source>
        <dbReference type="EMBL" id="ALR88462.1"/>
    </source>
</evidence>
<feature type="compositionally biased region" description="Basic and acidic residues" evidence="1">
    <location>
        <begin position="11"/>
        <end position="22"/>
    </location>
</feature>
<gene>
    <name evidence="2" type="ORF">DB34_14980</name>
</gene>
<sequence length="71" mass="8322">MQRITNKGWNRLRERKQPDKKHKDMAIVTMTIQSGGHKSGTILPHMLRTQPRKKRKRGAVIPFMSRSKQIT</sequence>
<evidence type="ECO:0000256" key="1">
    <source>
        <dbReference type="SAM" id="MobiDB-lite"/>
    </source>
</evidence>
<proteinExistence type="predicted"/>
<feature type="region of interest" description="Disordered" evidence="1">
    <location>
        <begin position="50"/>
        <end position="71"/>
    </location>
</feature>
<geneLocation type="plasmid" evidence="2">
    <name>ApAb3p3</name>
</geneLocation>
<dbReference type="AlphaFoldDB" id="A0A0S3JPZ4"/>
<name>A0A0S3JPZ4_ACEPA</name>
<organism evidence="2">
    <name type="scientific">Acetobacter pasteurianus</name>
    <name type="common">Acetobacter turbidans</name>
    <dbReference type="NCBI Taxonomy" id="438"/>
    <lineage>
        <taxon>Bacteria</taxon>
        <taxon>Pseudomonadati</taxon>
        <taxon>Pseudomonadota</taxon>
        <taxon>Alphaproteobacteria</taxon>
        <taxon>Acetobacterales</taxon>
        <taxon>Acetobacteraceae</taxon>
        <taxon>Acetobacter</taxon>
    </lineage>
</organism>
<keyword evidence="2" id="KW-0614">Plasmid</keyword>